<keyword evidence="1" id="KW-0812">Transmembrane</keyword>
<keyword evidence="1" id="KW-1133">Transmembrane helix</keyword>
<evidence type="ECO:0000313" key="3">
    <source>
        <dbReference type="Proteomes" id="UP001501578"/>
    </source>
</evidence>
<evidence type="ECO:0008006" key="4">
    <source>
        <dbReference type="Google" id="ProtNLM"/>
    </source>
</evidence>
<organism evidence="2 3">
    <name type="scientific">Nonomuraea longicatena</name>
    <dbReference type="NCBI Taxonomy" id="83682"/>
    <lineage>
        <taxon>Bacteria</taxon>
        <taxon>Bacillati</taxon>
        <taxon>Actinomycetota</taxon>
        <taxon>Actinomycetes</taxon>
        <taxon>Streptosporangiales</taxon>
        <taxon>Streptosporangiaceae</taxon>
        <taxon>Nonomuraea</taxon>
    </lineage>
</organism>
<dbReference type="Proteomes" id="UP001501578">
    <property type="component" value="Unassembled WGS sequence"/>
</dbReference>
<protein>
    <recommendedName>
        <fullName evidence="4">DUF3040 domain-containing protein</fullName>
    </recommendedName>
</protein>
<name>A0ABP3ZAJ6_9ACTN</name>
<keyword evidence="3" id="KW-1185">Reference proteome</keyword>
<sequence length="79" mass="8418">MTEHNDLTDKERLQLEKIRQGLAELGVTNITVCPAPQPTTALPPAATRLAAKRVKACWIGGALLAGLLLLAWGIYALVA</sequence>
<keyword evidence="1" id="KW-0472">Membrane</keyword>
<feature type="transmembrane region" description="Helical" evidence="1">
    <location>
        <begin position="56"/>
        <end position="78"/>
    </location>
</feature>
<dbReference type="RefSeq" id="WP_343949028.1">
    <property type="nucleotide sequence ID" value="NZ_BAAAHQ010000007.1"/>
</dbReference>
<accession>A0ABP3ZAJ6</accession>
<comment type="caution">
    <text evidence="2">The sequence shown here is derived from an EMBL/GenBank/DDBJ whole genome shotgun (WGS) entry which is preliminary data.</text>
</comment>
<proteinExistence type="predicted"/>
<dbReference type="EMBL" id="BAAAHQ010000007">
    <property type="protein sequence ID" value="GAA0918510.1"/>
    <property type="molecule type" value="Genomic_DNA"/>
</dbReference>
<evidence type="ECO:0000256" key="1">
    <source>
        <dbReference type="SAM" id="Phobius"/>
    </source>
</evidence>
<evidence type="ECO:0000313" key="2">
    <source>
        <dbReference type="EMBL" id="GAA0918510.1"/>
    </source>
</evidence>
<gene>
    <name evidence="2" type="ORF">GCM10009560_15540</name>
</gene>
<reference evidence="3" key="1">
    <citation type="journal article" date="2019" name="Int. J. Syst. Evol. Microbiol.">
        <title>The Global Catalogue of Microorganisms (GCM) 10K type strain sequencing project: providing services to taxonomists for standard genome sequencing and annotation.</title>
        <authorList>
            <consortium name="The Broad Institute Genomics Platform"/>
            <consortium name="The Broad Institute Genome Sequencing Center for Infectious Disease"/>
            <person name="Wu L."/>
            <person name="Ma J."/>
        </authorList>
    </citation>
    <scope>NUCLEOTIDE SEQUENCE [LARGE SCALE GENOMIC DNA]</scope>
    <source>
        <strain evidence="3">JCM 11136</strain>
    </source>
</reference>